<gene>
    <name evidence="1" type="ORF">CPB84DRAFT_1797330</name>
</gene>
<organism evidence="1 2">
    <name type="scientific">Gymnopilus junonius</name>
    <name type="common">Spectacular rustgill mushroom</name>
    <name type="synonym">Gymnopilus spectabilis subsp. junonius</name>
    <dbReference type="NCBI Taxonomy" id="109634"/>
    <lineage>
        <taxon>Eukaryota</taxon>
        <taxon>Fungi</taxon>
        <taxon>Dikarya</taxon>
        <taxon>Basidiomycota</taxon>
        <taxon>Agaricomycotina</taxon>
        <taxon>Agaricomycetes</taxon>
        <taxon>Agaricomycetidae</taxon>
        <taxon>Agaricales</taxon>
        <taxon>Agaricineae</taxon>
        <taxon>Hymenogastraceae</taxon>
        <taxon>Gymnopilus</taxon>
    </lineage>
</organism>
<evidence type="ECO:0000313" key="2">
    <source>
        <dbReference type="Proteomes" id="UP000724874"/>
    </source>
</evidence>
<name>A0A9P5N8L2_GYMJU</name>
<sequence length="87" mass="9814">MASCALACCPTHVSTFFPSTALITCLRPGVRPVVSRREVGGERRPILSYFNHQPMSLVNPSRPLFLQQQPVLQSKFKLEQLSKFLVR</sequence>
<comment type="caution">
    <text evidence="1">The sequence shown here is derived from an EMBL/GenBank/DDBJ whole genome shotgun (WGS) entry which is preliminary data.</text>
</comment>
<proteinExistence type="predicted"/>
<dbReference type="Proteomes" id="UP000724874">
    <property type="component" value="Unassembled WGS sequence"/>
</dbReference>
<dbReference type="AlphaFoldDB" id="A0A9P5N8L2"/>
<protein>
    <submittedName>
        <fullName evidence="1">Uncharacterized protein</fullName>
    </submittedName>
</protein>
<keyword evidence="2" id="KW-1185">Reference proteome</keyword>
<dbReference type="EMBL" id="JADNYJ010000210">
    <property type="protein sequence ID" value="KAF8874641.1"/>
    <property type="molecule type" value="Genomic_DNA"/>
</dbReference>
<evidence type="ECO:0000313" key="1">
    <source>
        <dbReference type="EMBL" id="KAF8874641.1"/>
    </source>
</evidence>
<accession>A0A9P5N8L2</accession>
<reference evidence="1" key="1">
    <citation type="submission" date="2020-11" db="EMBL/GenBank/DDBJ databases">
        <authorList>
            <consortium name="DOE Joint Genome Institute"/>
            <person name="Ahrendt S."/>
            <person name="Riley R."/>
            <person name="Andreopoulos W."/>
            <person name="LaButti K."/>
            <person name="Pangilinan J."/>
            <person name="Ruiz-duenas F.J."/>
            <person name="Barrasa J.M."/>
            <person name="Sanchez-Garcia M."/>
            <person name="Camarero S."/>
            <person name="Miyauchi S."/>
            <person name="Serrano A."/>
            <person name="Linde D."/>
            <person name="Babiker R."/>
            <person name="Drula E."/>
            <person name="Ayuso-Fernandez I."/>
            <person name="Pacheco R."/>
            <person name="Padilla G."/>
            <person name="Ferreira P."/>
            <person name="Barriuso J."/>
            <person name="Kellner H."/>
            <person name="Castanera R."/>
            <person name="Alfaro M."/>
            <person name="Ramirez L."/>
            <person name="Pisabarro A.G."/>
            <person name="Kuo A."/>
            <person name="Tritt A."/>
            <person name="Lipzen A."/>
            <person name="He G."/>
            <person name="Yan M."/>
            <person name="Ng V."/>
            <person name="Cullen D."/>
            <person name="Martin F."/>
            <person name="Rosso M.-N."/>
            <person name="Henrissat B."/>
            <person name="Hibbett D."/>
            <person name="Martinez A.T."/>
            <person name="Grigoriev I.V."/>
        </authorList>
    </citation>
    <scope>NUCLEOTIDE SEQUENCE</scope>
    <source>
        <strain evidence="1">AH 44721</strain>
    </source>
</reference>